<proteinExistence type="inferred from homology"/>
<evidence type="ECO:0000313" key="3">
    <source>
        <dbReference type="EMBL" id="KAF6112521.1"/>
    </source>
</evidence>
<accession>A0A834ED69</accession>
<evidence type="ECO:0000256" key="1">
    <source>
        <dbReference type="ARBA" id="ARBA00010954"/>
    </source>
</evidence>
<dbReference type="GO" id="GO:0036126">
    <property type="term" value="C:sperm flagellum"/>
    <property type="evidence" value="ECO:0007669"/>
    <property type="project" value="TreeGrafter"/>
</dbReference>
<dbReference type="PANTHER" id="PTHR12832">
    <property type="entry name" value="TESTIS-SPECIFIC PROTEIN PBS13 T-COMPLEX 11"/>
    <property type="match status" value="1"/>
</dbReference>
<dbReference type="EMBL" id="JABVXQ010000004">
    <property type="protein sequence ID" value="KAF6112521.1"/>
    <property type="molecule type" value="Genomic_DNA"/>
</dbReference>
<name>A0A834ED69_9CHIR</name>
<dbReference type="InterPro" id="IPR008862">
    <property type="entry name" value="Tcp11"/>
</dbReference>
<dbReference type="AlphaFoldDB" id="A0A834ED69"/>
<evidence type="ECO:0000256" key="2">
    <source>
        <dbReference type="SAM" id="MobiDB-lite"/>
    </source>
</evidence>
<protein>
    <submittedName>
        <fullName evidence="3">Uncharacterized protein</fullName>
    </submittedName>
</protein>
<feature type="region of interest" description="Disordered" evidence="2">
    <location>
        <begin position="1"/>
        <end position="20"/>
    </location>
</feature>
<comment type="caution">
    <text evidence="3">The sequence shown here is derived from an EMBL/GenBank/DDBJ whole genome shotgun (WGS) entry which is preliminary data.</text>
</comment>
<dbReference type="GO" id="GO:1902490">
    <property type="term" value="P:regulation of sperm capacitation"/>
    <property type="evidence" value="ECO:0007669"/>
    <property type="project" value="TreeGrafter"/>
</dbReference>
<reference evidence="3 4" key="1">
    <citation type="journal article" date="2020" name="Nature">
        <title>Six reference-quality genomes reveal evolution of bat adaptations.</title>
        <authorList>
            <person name="Jebb D."/>
            <person name="Huang Z."/>
            <person name="Pippel M."/>
            <person name="Hughes G.M."/>
            <person name="Lavrichenko K."/>
            <person name="Devanna P."/>
            <person name="Winkler S."/>
            <person name="Jermiin L.S."/>
            <person name="Skirmuntt E.C."/>
            <person name="Katzourakis A."/>
            <person name="Burkitt-Gray L."/>
            <person name="Ray D.A."/>
            <person name="Sullivan K.A.M."/>
            <person name="Roscito J.G."/>
            <person name="Kirilenko B.M."/>
            <person name="Davalos L.M."/>
            <person name="Corthals A.P."/>
            <person name="Power M.L."/>
            <person name="Jones G."/>
            <person name="Ransome R.D."/>
            <person name="Dechmann D.K.N."/>
            <person name="Locatelli A.G."/>
            <person name="Puechmaille S.J."/>
            <person name="Fedrigo O."/>
            <person name="Jarvis E.D."/>
            <person name="Hiller M."/>
            <person name="Vernes S.C."/>
            <person name="Myers E.W."/>
            <person name="Teeling E.C."/>
        </authorList>
    </citation>
    <scope>NUCLEOTIDE SEQUENCE [LARGE SCALE GENOMIC DNA]</scope>
    <source>
        <strain evidence="3">Bat1K_MPI-CBG_1</strain>
    </source>
</reference>
<dbReference type="GO" id="GO:0010737">
    <property type="term" value="P:protein kinase A signaling"/>
    <property type="evidence" value="ECO:0007669"/>
    <property type="project" value="TreeGrafter"/>
</dbReference>
<comment type="similarity">
    <text evidence="1">Belongs to the TCP11 family.</text>
</comment>
<organism evidence="3 4">
    <name type="scientific">Phyllostomus discolor</name>
    <name type="common">pale spear-nosed bat</name>
    <dbReference type="NCBI Taxonomy" id="89673"/>
    <lineage>
        <taxon>Eukaryota</taxon>
        <taxon>Metazoa</taxon>
        <taxon>Chordata</taxon>
        <taxon>Craniata</taxon>
        <taxon>Vertebrata</taxon>
        <taxon>Euteleostomi</taxon>
        <taxon>Mammalia</taxon>
        <taxon>Eutheria</taxon>
        <taxon>Laurasiatheria</taxon>
        <taxon>Chiroptera</taxon>
        <taxon>Yangochiroptera</taxon>
        <taxon>Phyllostomidae</taxon>
        <taxon>Phyllostominae</taxon>
        <taxon>Phyllostomus</taxon>
    </lineage>
</organism>
<dbReference type="Proteomes" id="UP000664940">
    <property type="component" value="Unassembled WGS sequence"/>
</dbReference>
<dbReference type="GO" id="GO:0001669">
    <property type="term" value="C:acrosomal vesicle"/>
    <property type="evidence" value="ECO:0007669"/>
    <property type="project" value="TreeGrafter"/>
</dbReference>
<dbReference type="Pfam" id="PF05794">
    <property type="entry name" value="Tcp11"/>
    <property type="match status" value="1"/>
</dbReference>
<dbReference type="PANTHER" id="PTHR12832:SF14">
    <property type="entry name" value="T-COMPLEX PROTEIN 11 HOMOLOG"/>
    <property type="match status" value="1"/>
</dbReference>
<evidence type="ECO:0000313" key="4">
    <source>
        <dbReference type="Proteomes" id="UP000664940"/>
    </source>
</evidence>
<sequence length="105" mass="12161">MTLWQFLDRESEPGRQSQGDNAFWDRLKEQLSATPPDYTCALEPLKEIEEIVLSLLLARQNRLRSEIKEALNRDLLKQEAEHRAQNFCHLSKYTLSTIALLCVSS</sequence>
<gene>
    <name evidence="3" type="ORF">HJG60_000157</name>
</gene>